<dbReference type="PANTHER" id="PTHR46206">
    <property type="entry name" value="CYTOCHROME P450"/>
    <property type="match status" value="1"/>
</dbReference>
<evidence type="ECO:0000256" key="8">
    <source>
        <dbReference type="RuleBase" id="RU000461"/>
    </source>
</evidence>
<feature type="transmembrane region" description="Helical" evidence="9">
    <location>
        <begin position="12"/>
        <end position="32"/>
    </location>
</feature>
<organism evidence="10 11">
    <name type="scientific">Pseudomassariella vexata</name>
    <dbReference type="NCBI Taxonomy" id="1141098"/>
    <lineage>
        <taxon>Eukaryota</taxon>
        <taxon>Fungi</taxon>
        <taxon>Dikarya</taxon>
        <taxon>Ascomycota</taxon>
        <taxon>Pezizomycotina</taxon>
        <taxon>Sordariomycetes</taxon>
        <taxon>Xylariomycetidae</taxon>
        <taxon>Amphisphaeriales</taxon>
        <taxon>Pseudomassariaceae</taxon>
        <taxon>Pseudomassariella</taxon>
    </lineage>
</organism>
<dbReference type="InterPro" id="IPR036396">
    <property type="entry name" value="Cyt_P450_sf"/>
</dbReference>
<comment type="similarity">
    <text evidence="2 8">Belongs to the cytochrome P450 family.</text>
</comment>
<dbReference type="Proteomes" id="UP000193689">
    <property type="component" value="Unassembled WGS sequence"/>
</dbReference>
<dbReference type="SUPFAM" id="SSF48264">
    <property type="entry name" value="Cytochrome P450"/>
    <property type="match status" value="1"/>
</dbReference>
<comment type="cofactor">
    <cofactor evidence="1 7">
        <name>heme</name>
        <dbReference type="ChEBI" id="CHEBI:30413"/>
    </cofactor>
</comment>
<comment type="caution">
    <text evidence="10">The sequence shown here is derived from an EMBL/GenBank/DDBJ whole genome shotgun (WGS) entry which is preliminary data.</text>
</comment>
<reference evidence="10 11" key="1">
    <citation type="submission" date="2016-07" db="EMBL/GenBank/DDBJ databases">
        <title>Pervasive Adenine N6-methylation of Active Genes in Fungi.</title>
        <authorList>
            <consortium name="DOE Joint Genome Institute"/>
            <person name="Mondo S.J."/>
            <person name="Dannebaum R.O."/>
            <person name="Kuo R.C."/>
            <person name="Labutti K."/>
            <person name="Haridas S."/>
            <person name="Kuo A."/>
            <person name="Salamov A."/>
            <person name="Ahrendt S.R."/>
            <person name="Lipzen A."/>
            <person name="Sullivan W."/>
            <person name="Andreopoulos W.B."/>
            <person name="Clum A."/>
            <person name="Lindquist E."/>
            <person name="Daum C."/>
            <person name="Ramamoorthy G.K."/>
            <person name="Gryganskyi A."/>
            <person name="Culley D."/>
            <person name="Magnuson J.K."/>
            <person name="James T.Y."/>
            <person name="O'Malley M.A."/>
            <person name="Stajich J.E."/>
            <person name="Spatafora J.W."/>
            <person name="Visel A."/>
            <person name="Grigoriev I.V."/>
        </authorList>
    </citation>
    <scope>NUCLEOTIDE SEQUENCE [LARGE SCALE GENOMIC DNA]</scope>
    <source>
        <strain evidence="10 11">CBS 129021</strain>
    </source>
</reference>
<dbReference type="InterPro" id="IPR002403">
    <property type="entry name" value="Cyt_P450_E_grp-IV"/>
</dbReference>
<evidence type="ECO:0000256" key="7">
    <source>
        <dbReference type="PIRSR" id="PIRSR602403-1"/>
    </source>
</evidence>
<keyword evidence="9" id="KW-0472">Membrane</keyword>
<dbReference type="InParanoid" id="A0A1Y2DIU5"/>
<dbReference type="OrthoDB" id="1844152at2759"/>
<keyword evidence="4 8" id="KW-0560">Oxidoreductase</keyword>
<evidence type="ECO:0000256" key="3">
    <source>
        <dbReference type="ARBA" id="ARBA00022723"/>
    </source>
</evidence>
<keyword evidence="3 7" id="KW-0479">Metal-binding</keyword>
<dbReference type="InterPro" id="IPR017972">
    <property type="entry name" value="Cyt_P450_CS"/>
</dbReference>
<dbReference type="GO" id="GO:0020037">
    <property type="term" value="F:heme binding"/>
    <property type="evidence" value="ECO:0007669"/>
    <property type="project" value="InterPro"/>
</dbReference>
<keyword evidence="9" id="KW-1133">Transmembrane helix</keyword>
<evidence type="ECO:0000256" key="5">
    <source>
        <dbReference type="ARBA" id="ARBA00023004"/>
    </source>
</evidence>
<evidence type="ECO:0000256" key="2">
    <source>
        <dbReference type="ARBA" id="ARBA00010617"/>
    </source>
</evidence>
<evidence type="ECO:0000256" key="4">
    <source>
        <dbReference type="ARBA" id="ARBA00023002"/>
    </source>
</evidence>
<keyword evidence="7 8" id="KW-0349">Heme</keyword>
<feature type="binding site" description="axial binding residue" evidence="7">
    <location>
        <position position="458"/>
    </location>
    <ligand>
        <name>heme</name>
        <dbReference type="ChEBI" id="CHEBI:30413"/>
    </ligand>
    <ligandPart>
        <name>Fe</name>
        <dbReference type="ChEBI" id="CHEBI:18248"/>
    </ligandPart>
</feature>
<evidence type="ECO:0000256" key="9">
    <source>
        <dbReference type="SAM" id="Phobius"/>
    </source>
</evidence>
<dbReference type="STRING" id="1141098.A0A1Y2DIU5"/>
<dbReference type="CDD" id="cd11041">
    <property type="entry name" value="CYP503A1-like"/>
    <property type="match status" value="1"/>
</dbReference>
<dbReference type="GO" id="GO:0005506">
    <property type="term" value="F:iron ion binding"/>
    <property type="evidence" value="ECO:0007669"/>
    <property type="project" value="InterPro"/>
</dbReference>
<dbReference type="RefSeq" id="XP_040711790.1">
    <property type="nucleotide sequence ID" value="XM_040862414.1"/>
</dbReference>
<evidence type="ECO:0000313" key="10">
    <source>
        <dbReference type="EMBL" id="ORY59096.1"/>
    </source>
</evidence>
<evidence type="ECO:0000256" key="6">
    <source>
        <dbReference type="ARBA" id="ARBA00023033"/>
    </source>
</evidence>
<keyword evidence="6 8" id="KW-0503">Monooxygenase</keyword>
<evidence type="ECO:0000313" key="11">
    <source>
        <dbReference type="Proteomes" id="UP000193689"/>
    </source>
</evidence>
<protein>
    <submittedName>
        <fullName evidence="10">Ent-kaurene oxidase</fullName>
    </submittedName>
</protein>
<dbReference type="InterPro" id="IPR001128">
    <property type="entry name" value="Cyt_P450"/>
</dbReference>
<gene>
    <name evidence="10" type="ORF">BCR38DRAFT_460456</name>
</gene>
<proteinExistence type="inferred from homology"/>
<dbReference type="AlphaFoldDB" id="A0A1Y2DIU5"/>
<dbReference type="EMBL" id="MCFJ01000014">
    <property type="protein sequence ID" value="ORY59096.1"/>
    <property type="molecule type" value="Genomic_DNA"/>
</dbReference>
<dbReference type="GeneID" id="63778626"/>
<dbReference type="PANTHER" id="PTHR46206:SF7">
    <property type="entry name" value="P450, PUTATIVE (EUROFUNG)-RELATED"/>
    <property type="match status" value="1"/>
</dbReference>
<dbReference type="GO" id="GO:0004497">
    <property type="term" value="F:monooxygenase activity"/>
    <property type="evidence" value="ECO:0007669"/>
    <property type="project" value="UniProtKB-KW"/>
</dbReference>
<dbReference type="Pfam" id="PF00067">
    <property type="entry name" value="p450"/>
    <property type="match status" value="1"/>
</dbReference>
<keyword evidence="5 7" id="KW-0408">Iron</keyword>
<dbReference type="Gene3D" id="1.10.630.10">
    <property type="entry name" value="Cytochrome P450"/>
    <property type="match status" value="1"/>
</dbReference>
<dbReference type="PRINTS" id="PR00465">
    <property type="entry name" value="EP450IV"/>
</dbReference>
<dbReference type="GO" id="GO:0016705">
    <property type="term" value="F:oxidoreductase activity, acting on paired donors, with incorporation or reduction of molecular oxygen"/>
    <property type="evidence" value="ECO:0007669"/>
    <property type="project" value="InterPro"/>
</dbReference>
<evidence type="ECO:0000256" key="1">
    <source>
        <dbReference type="ARBA" id="ARBA00001971"/>
    </source>
</evidence>
<keyword evidence="9" id="KW-0812">Transmembrane</keyword>
<accession>A0A1Y2DIU5</accession>
<name>A0A1Y2DIU5_9PEZI</name>
<keyword evidence="11" id="KW-1185">Reference proteome</keyword>
<dbReference type="PROSITE" id="PS00086">
    <property type="entry name" value="CYTOCHROME_P450"/>
    <property type="match status" value="1"/>
</dbReference>
<sequence>MEQVLALISKRSPVIASIFVLLTTVFLLSRYFGSDVYEQIPLVGKELGNAEKRRKAYLDHAQDIYQKGYSRFKNRVFRLTGTDGDRIVLPRHLVDEVKDLPDDYISINKAFEKMNEEKYIKFGQNPDHGVFLVHVIRADLTRNLNRINPQLAAEAAFSVINELPPCDCDDWTPVVIYEKLLRIVAIVSGRIFLGPELCREEAWLHHAIHFTVDVFRAITKLKQWHPLLRPIGQYFIPELRGVAEHRRKAQEFLKPVILQRREMMRQGGPLPDDMLQWMLNKAEESNVGDNGMSEMLLGLSLAAIHTTTMTTTLALYDLVVRPDLVQEIREEIKSVLAANNGVISLHALYDMKLLDSLLKESQRTNVSSLVRFVRHVDKPVTLSDGTHLPAGAIIESPHKVILNDPERYSNPETFDPYRFMNLRTGNTADPLNYNNKEQYQFVTVTKDFMAFGYGRHACPGRFFAANEIKLILSRLLVEYDIKMPENITERYANITSGLDEMPDTTKEIMMRRVKSDEG</sequence>